<dbReference type="RefSeq" id="WP_271914939.1">
    <property type="nucleotide sequence ID" value="NZ_JAQNDO010000001.1"/>
</dbReference>
<evidence type="ECO:0000313" key="1">
    <source>
        <dbReference type="EMBL" id="MDC0740073.1"/>
    </source>
</evidence>
<evidence type="ECO:0000313" key="2">
    <source>
        <dbReference type="Proteomes" id="UP001221411"/>
    </source>
</evidence>
<accession>A0ABT5EFS3</accession>
<gene>
    <name evidence="1" type="ORF">POL67_01870</name>
</gene>
<keyword evidence="2" id="KW-1185">Reference proteome</keyword>
<sequence length="347" mass="38052">MILSPLETLDWFAPRVPPALVSAAAFSRVRQAAAWLPAARGLSFECYLGADSARVDLIACFSPAWGCDELAAGAPRGEPGSHMESVWQTIAALCRDWADPASVLHERMPCLWLEFDLHPDREGVPPPFATACVQPGYLKGKLVSTSDPGADEVERITWRVLHLLHGGPLSPGVERKVRACIDELSEGSSVTLVSSHKPRGRDAVRLIVTMPRREVIAYLRRVGFPGSTDEVEEHLLTYADVSSQADIYLDIGEELLPITSCPSPVMRSPDDPRLHQIADRLVEWGLCPPARRDALIAFPTRRNVVLPGTAWPTTLIEATSFKLVHRSGQPLEAKGYLELQTAFSLVD</sequence>
<organism evidence="1 2">
    <name type="scientific">Polyangium mundeleinium</name>
    <dbReference type="NCBI Taxonomy" id="2995306"/>
    <lineage>
        <taxon>Bacteria</taxon>
        <taxon>Pseudomonadati</taxon>
        <taxon>Myxococcota</taxon>
        <taxon>Polyangia</taxon>
        <taxon>Polyangiales</taxon>
        <taxon>Polyangiaceae</taxon>
        <taxon>Polyangium</taxon>
    </lineage>
</organism>
<name>A0ABT5EFS3_9BACT</name>
<comment type="caution">
    <text evidence="1">The sequence shown here is derived from an EMBL/GenBank/DDBJ whole genome shotgun (WGS) entry which is preliminary data.</text>
</comment>
<proteinExistence type="predicted"/>
<protein>
    <submittedName>
        <fullName evidence="1">Uncharacterized protein</fullName>
    </submittedName>
</protein>
<dbReference type="EMBL" id="JAQNDO010000001">
    <property type="protein sequence ID" value="MDC0740073.1"/>
    <property type="molecule type" value="Genomic_DNA"/>
</dbReference>
<dbReference type="Proteomes" id="UP001221411">
    <property type="component" value="Unassembled WGS sequence"/>
</dbReference>
<reference evidence="1 2" key="1">
    <citation type="submission" date="2022-11" db="EMBL/GenBank/DDBJ databases">
        <title>Minimal conservation of predation-associated metabolite biosynthetic gene clusters underscores biosynthetic potential of Myxococcota including descriptions for ten novel species: Archangium lansinium sp. nov., Myxococcus landrumus sp. nov., Nannocystis bai.</title>
        <authorList>
            <person name="Ahearne A."/>
            <person name="Stevens C."/>
            <person name="Dowd S."/>
        </authorList>
    </citation>
    <scope>NUCLEOTIDE SEQUENCE [LARGE SCALE GENOMIC DNA]</scope>
    <source>
        <strain evidence="1 2">RJM3</strain>
    </source>
</reference>